<feature type="compositionally biased region" description="Basic residues" evidence="4">
    <location>
        <begin position="555"/>
        <end position="566"/>
    </location>
</feature>
<feature type="region of interest" description="Disordered" evidence="4">
    <location>
        <begin position="759"/>
        <end position="863"/>
    </location>
</feature>
<feature type="compositionally biased region" description="Low complexity" evidence="4">
    <location>
        <begin position="339"/>
        <end position="352"/>
    </location>
</feature>
<dbReference type="Gene3D" id="2.30.42.10">
    <property type="match status" value="2"/>
</dbReference>
<evidence type="ECO:0000256" key="1">
    <source>
        <dbReference type="ARBA" id="ARBA00004316"/>
    </source>
</evidence>
<feature type="region of interest" description="Disordered" evidence="4">
    <location>
        <begin position="1"/>
        <end position="38"/>
    </location>
</feature>
<feature type="compositionally biased region" description="Low complexity" evidence="4">
    <location>
        <begin position="456"/>
        <end position="494"/>
    </location>
</feature>
<dbReference type="AlphaFoldDB" id="A0AAE1ERH0"/>
<dbReference type="GO" id="GO:0032426">
    <property type="term" value="C:stereocilium tip"/>
    <property type="evidence" value="ECO:0007669"/>
    <property type="project" value="TreeGrafter"/>
</dbReference>
<protein>
    <recommendedName>
        <fullName evidence="5">PDZ domain-containing protein</fullName>
    </recommendedName>
</protein>
<evidence type="ECO:0000256" key="4">
    <source>
        <dbReference type="SAM" id="MobiDB-lite"/>
    </source>
</evidence>
<feature type="region of interest" description="Disordered" evidence="4">
    <location>
        <begin position="1162"/>
        <end position="1269"/>
    </location>
</feature>
<feature type="compositionally biased region" description="Polar residues" evidence="4">
    <location>
        <begin position="372"/>
        <end position="388"/>
    </location>
</feature>
<evidence type="ECO:0000259" key="5">
    <source>
        <dbReference type="PROSITE" id="PS50106"/>
    </source>
</evidence>
<feature type="compositionally biased region" description="Low complexity" evidence="4">
    <location>
        <begin position="623"/>
        <end position="660"/>
    </location>
</feature>
<keyword evidence="7" id="KW-1185">Reference proteome</keyword>
<dbReference type="InterPro" id="IPR051844">
    <property type="entry name" value="USH2_Complex_Protein"/>
</dbReference>
<feature type="region of interest" description="Disordered" evidence="4">
    <location>
        <begin position="254"/>
        <end position="283"/>
    </location>
</feature>
<dbReference type="PANTHER" id="PTHR23116:SF36">
    <property type="entry name" value="HARMONIN"/>
    <property type="match status" value="1"/>
</dbReference>
<feature type="region of interest" description="Disordered" evidence="4">
    <location>
        <begin position="555"/>
        <end position="724"/>
    </location>
</feature>
<evidence type="ECO:0000256" key="3">
    <source>
        <dbReference type="ARBA" id="ARBA00023273"/>
    </source>
</evidence>
<dbReference type="PROSITE" id="PS50106">
    <property type="entry name" value="PDZ"/>
    <property type="match status" value="1"/>
</dbReference>
<dbReference type="SUPFAM" id="SSF50156">
    <property type="entry name" value="PDZ domain-like"/>
    <property type="match status" value="2"/>
</dbReference>
<dbReference type="InterPro" id="IPR036034">
    <property type="entry name" value="PDZ_sf"/>
</dbReference>
<accession>A0AAE1ERH0</accession>
<evidence type="ECO:0000256" key="2">
    <source>
        <dbReference type="ARBA" id="ARBA00022737"/>
    </source>
</evidence>
<dbReference type="Proteomes" id="UP001286313">
    <property type="component" value="Unassembled WGS sequence"/>
</dbReference>
<feature type="region of interest" description="Disordered" evidence="4">
    <location>
        <begin position="513"/>
        <end position="538"/>
    </location>
</feature>
<organism evidence="6 7">
    <name type="scientific">Petrolisthes cinctipes</name>
    <name type="common">Flat porcelain crab</name>
    <dbReference type="NCBI Taxonomy" id="88211"/>
    <lineage>
        <taxon>Eukaryota</taxon>
        <taxon>Metazoa</taxon>
        <taxon>Ecdysozoa</taxon>
        <taxon>Arthropoda</taxon>
        <taxon>Crustacea</taxon>
        <taxon>Multicrustacea</taxon>
        <taxon>Malacostraca</taxon>
        <taxon>Eumalacostraca</taxon>
        <taxon>Eucarida</taxon>
        <taxon>Decapoda</taxon>
        <taxon>Pleocyemata</taxon>
        <taxon>Anomura</taxon>
        <taxon>Galatheoidea</taxon>
        <taxon>Porcellanidae</taxon>
        <taxon>Petrolisthes</taxon>
    </lineage>
</organism>
<feature type="compositionally biased region" description="Basic and acidic residues" evidence="4">
    <location>
        <begin position="513"/>
        <end position="537"/>
    </location>
</feature>
<feature type="compositionally biased region" description="Gly residues" evidence="4">
    <location>
        <begin position="11"/>
        <end position="33"/>
    </location>
</feature>
<gene>
    <name evidence="6" type="ORF">Pcinc_033881</name>
</gene>
<keyword evidence="2" id="KW-0677">Repeat</keyword>
<feature type="compositionally biased region" description="Polar residues" evidence="4">
    <location>
        <begin position="924"/>
        <end position="947"/>
    </location>
</feature>
<comment type="caution">
    <text evidence="6">The sequence shown here is derived from an EMBL/GenBank/DDBJ whole genome shotgun (WGS) entry which is preliminary data.</text>
</comment>
<evidence type="ECO:0000313" key="6">
    <source>
        <dbReference type="EMBL" id="KAK3860030.1"/>
    </source>
</evidence>
<feature type="region of interest" description="Disordered" evidence="4">
    <location>
        <begin position="1007"/>
        <end position="1054"/>
    </location>
</feature>
<dbReference type="SMART" id="SM00228">
    <property type="entry name" value="PDZ"/>
    <property type="match status" value="2"/>
</dbReference>
<feature type="compositionally biased region" description="Pro residues" evidence="4">
    <location>
        <begin position="703"/>
        <end position="721"/>
    </location>
</feature>
<feature type="region of interest" description="Disordered" evidence="4">
    <location>
        <begin position="455"/>
        <end position="495"/>
    </location>
</feature>
<sequence length="1269" mass="137429">MAETDVVNAGEGEGGVGDMRDGGGGSDGGGGGRDTVLRGLQRGRGWEGSEAFIQGLRAGDQVVRVNNMSVDQAVHREVTAMVQTNTSVILHIRSTGIIPLKEHRGDPLTWLVVEDDEDFSDHTESYSQSLPSCSAHESELEGYAPPPTHHHQPSHTHDSQARIYLSCTGKVGLGCSICKGPPEKPGIFVQSVRVGGVARNAGLRPGDQIIACNDVPFARLDFAEAVYVLKSSPRLTLDVIRGAGLELVAGESSGYNSSASSVAGDQTPPSSSSSDPRDSDHSVASRLNAVSRHLTIDRSRGWREIESEWAMAEAAEKRRQLQSSQKALKTRAQRDASHRISSINSRSLSNLSTAIRDEDNEEQRTAFREASFSPTYPASHHTSPLNHYNTKKHYTLHNKMHRPTLRSAKSTNDVSTEDTSHKIALVTSADPHVNNIVVSGGPKNEKDAVLRLDQLSSTSPSRSSTLSSGTSQVTVHSSSGSGSSPTQVTPSPGSALVERQLRELRREQQRLQEEANRLARERQKFEEEKRRGLERTQSDPLAPLVITCPSQALLPHHHHHHHHHHHLEPPPSPTSSISSGRHTTRVLIKSSPPPPPPRKNTTTLTSHHRGHSHPRQVSPPASPAHSSSSSSGVGSSCGSSAPPRRCKSIGSLSASSGESAVWEDTQTTPITTNPSYRSNMPPPTPPKPPAPPGTLLSSTNGAAPPPPPPPPPPPTSGPPKPNLAAALKIELEQRRVKEEQLGLNCDSSKGELLNQKIDALKKERSKTTNSQQDKLIEEIKSKHKKMFRNWESQDEETEDKQELSMPDPPKNISMPPDGKQQNEITPPRNFVLPSQNKQQTEQQNPIRNFVLPSQNKQQTEQQNPIRNFVLPSQNKQQTEQQNPIRNFVLPSQNKQQTEQQNPTRNFVLPSQNRQPSQSNPSRSFGATTPPQETVPFTSKIIKNSIANQKKEPPTPPIKRPLSASQSIATSTPSNVMQQVMAREAAATGNTNTITTINDVNNKTGIVTTTSKKLDPSPATTNTKVRSPVERQQWSERTGGDGNSTSSSTFVKPPLRPTVSSVTVMEFKPEDNITPKLQPPNTYFDMKKPASMNSGKPLVSISAYPSPNHRPAPVKMGFLPMPGNQQQVEVVNGLSGVDGTPTPSKASFQRELVSTLSRSNLGQHITSVKSSTESSSGTTNGTTQSFTTVQNNTISPKASLSNKYRGIGHGSTQVTIVTKGDSSGKENEAPESLPSGILKPTGPTAPQNKPLQKSISFGDVTTVGESDHRF</sequence>
<feature type="region of interest" description="Disordered" evidence="4">
    <location>
        <begin position="316"/>
        <end position="388"/>
    </location>
</feature>
<feature type="compositionally biased region" description="Low complexity" evidence="4">
    <location>
        <begin position="909"/>
        <end position="923"/>
    </location>
</feature>
<dbReference type="EMBL" id="JAWQEG010004836">
    <property type="protein sequence ID" value="KAK3860030.1"/>
    <property type="molecule type" value="Genomic_DNA"/>
</dbReference>
<feature type="compositionally biased region" description="Polar residues" evidence="4">
    <location>
        <begin position="1243"/>
        <end position="1254"/>
    </location>
</feature>
<feature type="compositionally biased region" description="Polar residues" evidence="4">
    <location>
        <begin position="832"/>
        <end position="863"/>
    </location>
</feature>
<feature type="compositionally biased region" description="Pro residues" evidence="4">
    <location>
        <begin position="680"/>
        <end position="692"/>
    </location>
</feature>
<evidence type="ECO:0000313" key="7">
    <source>
        <dbReference type="Proteomes" id="UP001286313"/>
    </source>
</evidence>
<keyword evidence="3" id="KW-0966">Cell projection</keyword>
<dbReference type="GO" id="GO:0002142">
    <property type="term" value="C:stereocilia ankle link complex"/>
    <property type="evidence" value="ECO:0007669"/>
    <property type="project" value="TreeGrafter"/>
</dbReference>
<dbReference type="GO" id="GO:0005929">
    <property type="term" value="C:cilium"/>
    <property type="evidence" value="ECO:0007669"/>
    <property type="project" value="TreeGrafter"/>
</dbReference>
<feature type="domain" description="PDZ" evidence="5">
    <location>
        <begin position="162"/>
        <end position="233"/>
    </location>
</feature>
<feature type="compositionally biased region" description="Polar residues" evidence="4">
    <location>
        <begin position="962"/>
        <end position="974"/>
    </location>
</feature>
<name>A0AAE1ERH0_PETCI</name>
<reference evidence="6" key="1">
    <citation type="submission" date="2023-10" db="EMBL/GenBank/DDBJ databases">
        <title>Genome assemblies of two species of porcelain crab, Petrolisthes cinctipes and Petrolisthes manimaculis (Anomura: Porcellanidae).</title>
        <authorList>
            <person name="Angst P."/>
        </authorList>
    </citation>
    <scope>NUCLEOTIDE SEQUENCE</scope>
    <source>
        <strain evidence="6">PB745_01</strain>
        <tissue evidence="6">Gill</tissue>
    </source>
</reference>
<feature type="compositionally biased region" description="Low complexity" evidence="4">
    <location>
        <begin position="1165"/>
        <end position="1187"/>
    </location>
</feature>
<dbReference type="PANTHER" id="PTHR23116">
    <property type="entry name" value="PDZ DOMAIN CONTAINING WHIRLIN AND HARMONIN-RELATED"/>
    <property type="match status" value="1"/>
</dbReference>
<feature type="compositionally biased region" description="Polar residues" evidence="4">
    <location>
        <begin position="1017"/>
        <end position="1035"/>
    </location>
</feature>
<feature type="region of interest" description="Disordered" evidence="4">
    <location>
        <begin position="892"/>
        <end position="974"/>
    </location>
</feature>
<feature type="region of interest" description="Disordered" evidence="4">
    <location>
        <begin position="136"/>
        <end position="157"/>
    </location>
</feature>
<dbReference type="Pfam" id="PF00595">
    <property type="entry name" value="PDZ"/>
    <property type="match status" value="1"/>
</dbReference>
<comment type="subcellular location">
    <subcellularLocation>
        <location evidence="1">Cell projection</location>
    </subcellularLocation>
</comment>
<proteinExistence type="predicted"/>
<feature type="compositionally biased region" description="Polar residues" evidence="4">
    <location>
        <begin position="1188"/>
        <end position="1201"/>
    </location>
</feature>
<feature type="compositionally biased region" description="Low complexity" evidence="4">
    <location>
        <begin position="254"/>
        <end position="274"/>
    </location>
</feature>
<feature type="compositionally biased region" description="Polar residues" evidence="4">
    <location>
        <begin position="892"/>
        <end position="904"/>
    </location>
</feature>
<dbReference type="InterPro" id="IPR001478">
    <property type="entry name" value="PDZ"/>
</dbReference>
<feature type="compositionally biased region" description="Polar residues" evidence="4">
    <location>
        <begin position="664"/>
        <end position="678"/>
    </location>
</feature>
<dbReference type="GO" id="GO:0005886">
    <property type="term" value="C:plasma membrane"/>
    <property type="evidence" value="ECO:0007669"/>
    <property type="project" value="TreeGrafter"/>
</dbReference>